<dbReference type="Pfam" id="PF07727">
    <property type="entry name" value="RVT_2"/>
    <property type="match status" value="1"/>
</dbReference>
<keyword evidence="5" id="KW-1185">Reference proteome</keyword>
<evidence type="ECO:0000313" key="4">
    <source>
        <dbReference type="EMBL" id="CAK0828678.1"/>
    </source>
</evidence>
<keyword evidence="2" id="KW-1133">Transmembrane helix</keyword>
<feature type="compositionally biased region" description="Basic and acidic residues" evidence="1">
    <location>
        <begin position="215"/>
        <end position="230"/>
    </location>
</feature>
<feature type="transmembrane region" description="Helical" evidence="2">
    <location>
        <begin position="1356"/>
        <end position="1377"/>
    </location>
</feature>
<feature type="compositionally biased region" description="Basic and acidic residues" evidence="1">
    <location>
        <begin position="237"/>
        <end position="246"/>
    </location>
</feature>
<reference evidence="4" key="1">
    <citation type="submission" date="2023-10" db="EMBL/GenBank/DDBJ databases">
        <authorList>
            <person name="Chen Y."/>
            <person name="Shah S."/>
            <person name="Dougan E. K."/>
            <person name="Thang M."/>
            <person name="Chan C."/>
        </authorList>
    </citation>
    <scope>NUCLEOTIDE SEQUENCE [LARGE SCALE GENOMIC DNA]</scope>
</reference>
<sequence>MAVDPHMAELMRDAAKVDAEAFAREDLDEEAQRVNTNLYYILVLTCKDKAQGIVKSVPSGEGLEAWRLLCLEFEPKVPSRFSGMLDSILYPHVQENDPIKGIASWGTLVQRYEEQTGEKVMESIKKSVLSARLAPTKLREHLMLNATRFTTYALVRAEVLNYLRSKQAAMALSGPMPMDLDALTFGKFGNDSKGRHGKDKNTGKGHELMECRKAAQDVKDGQITKDDLRKISKGKGKGKDKSDKTKITPAPDKPNYQDMKYLGYDNDAEEAYVFMLKENETEEIDHSSSVDRTEVDGYTVNLESKEEPKHKFNDNDESYLIPIEFGNDNDGTIEAMVDSCAARSVCPPGFAPRIPREEAGAPPLRQADGTKIYSNGCKTVQMKVAGTRQPIRGQFDVRDVHKTIIAVSDLTKGAQGAWFDEGGGALVNPKISQRIKEIIECEHANNQRSRPLRISKRRGIYSFDVVKKERYKPTAEEIAIHEKTHMPHRDWCKWCLWGRGKEDGHKKSNPEEAPTIPVISMDYCFVNTEQETEMVTVLVMVQKPDDAVASIMVIHEGPSEYVNSAVEFYLDVWGAADIILKGDQEPSLQAVITAVKNRRKHSTQVEKAPKGSHQSSGAIENAVERVESLLRALHSELEVKLDVKIGPKSLIMPWLVRHVGYLLTRFAIKTDGRTAWERLGRAKFKSELGKIGETIDYTIQAKDYSKLEPRWGEGIFLGRRDESDEIIVGTSRGIEHARTMKLRATEDKYNKEVYNTFIGVPWNPRGLEVKDQNEVVRRRKYITKALIEEDAYTGEELLKELVINGRAKEMKSMEVFDVFEWVPLEDWMKPFDTEWIDSKKYDLQNHEWIVRSRCVHRKYSDGTDPSNFAGTPALWAVKLVISRAASTGTIESRRKKLGLYDISVAFFRASLKEPQYCWPPPEQRRPGMLWKLQKAMYGTPEASMLFQGEVRDNFRQHGYEELKTVCCLYYHPGKDSLCAGHGDDFVVEAYDEELDEFDKLMASRFKVKPQPRVGPGGAAEGTFLNRTVLWGEEGFGILPGPKLILKMVELYELKQAKPAETPSSKHTAKGVREAEDPVGRQSSMLYRSCGGIAQYMAGGRWDIQEAVREQSCSCNDPRVKHVLKQKRLVRYLKGTADIVIFYPYQQETFKVTASVDADWAGQEATCKSISSGGVRLGAHLLESWVLSQATVALSSGESEFYAMGSGTARGLTIKHVVQEMAQMWNEEVTITLELETDSAAANGMIHRHGAGRVRHLQTRWIWHQDLARDGDMEVVKVNTKDQVADIGTKPMDKDTLRRHMRTLGLISIKATSFKDPEVLTKVLAVMTTISGAEATDDYYYEDGFRINVNMKSEFNWWSFVTHSVVTIVAVVFSYYVFAVKAKQDRVVGQSSETQGDSGLWSTPFRPVRAEGDPRCNLQDSKSESDERSPSRRRRRDASPEAEVQFKKMRSVEVQGPVTYTSRNKLHYEADGRYTPLGNREWGAWCQ</sequence>
<proteinExistence type="predicted"/>
<dbReference type="PANTHER" id="PTHR11439">
    <property type="entry name" value="GAG-POL-RELATED RETROTRANSPOSON"/>
    <property type="match status" value="1"/>
</dbReference>
<organism evidence="4 5">
    <name type="scientific">Prorocentrum cordatum</name>
    <dbReference type="NCBI Taxonomy" id="2364126"/>
    <lineage>
        <taxon>Eukaryota</taxon>
        <taxon>Sar</taxon>
        <taxon>Alveolata</taxon>
        <taxon>Dinophyceae</taxon>
        <taxon>Prorocentrales</taxon>
        <taxon>Prorocentraceae</taxon>
        <taxon>Prorocentrum</taxon>
    </lineage>
</organism>
<keyword evidence="2" id="KW-0812">Transmembrane</keyword>
<comment type="caution">
    <text evidence="4">The sequence shown here is derived from an EMBL/GenBank/DDBJ whole genome shotgun (WGS) entry which is preliminary data.</text>
</comment>
<keyword evidence="2" id="KW-0472">Membrane</keyword>
<dbReference type="EMBL" id="CAUYUJ010010147">
    <property type="protein sequence ID" value="CAK0828678.1"/>
    <property type="molecule type" value="Genomic_DNA"/>
</dbReference>
<evidence type="ECO:0000313" key="5">
    <source>
        <dbReference type="Proteomes" id="UP001189429"/>
    </source>
</evidence>
<feature type="region of interest" description="Disordered" evidence="1">
    <location>
        <begin position="215"/>
        <end position="258"/>
    </location>
</feature>
<feature type="compositionally biased region" description="Basic and acidic residues" evidence="1">
    <location>
        <begin position="1420"/>
        <end position="1429"/>
    </location>
</feature>
<evidence type="ECO:0000256" key="2">
    <source>
        <dbReference type="SAM" id="Phobius"/>
    </source>
</evidence>
<dbReference type="InterPro" id="IPR013103">
    <property type="entry name" value="RVT_2"/>
</dbReference>
<evidence type="ECO:0000259" key="3">
    <source>
        <dbReference type="Pfam" id="PF07727"/>
    </source>
</evidence>
<dbReference type="Proteomes" id="UP001189429">
    <property type="component" value="Unassembled WGS sequence"/>
</dbReference>
<accession>A0ABN9S9U0</accession>
<feature type="domain" description="Reverse transcriptase Ty1/copia-type" evidence="3">
    <location>
        <begin position="818"/>
        <end position="1008"/>
    </location>
</feature>
<protein>
    <recommendedName>
        <fullName evidence="3">Reverse transcriptase Ty1/copia-type domain-containing protein</fullName>
    </recommendedName>
</protein>
<dbReference type="PANTHER" id="PTHR11439:SF463">
    <property type="entry name" value="REVERSE TRANSCRIPTASE TY1_COPIA-TYPE DOMAIN-CONTAINING PROTEIN"/>
    <property type="match status" value="1"/>
</dbReference>
<feature type="compositionally biased region" description="Polar residues" evidence="1">
    <location>
        <begin position="1388"/>
        <end position="1400"/>
    </location>
</feature>
<feature type="region of interest" description="Disordered" evidence="1">
    <location>
        <begin position="1387"/>
        <end position="1449"/>
    </location>
</feature>
<name>A0ABN9S9U0_9DINO</name>
<dbReference type="CDD" id="cd09272">
    <property type="entry name" value="RNase_HI_RT_Ty1"/>
    <property type="match status" value="1"/>
</dbReference>
<gene>
    <name evidence="4" type="ORF">PCOR1329_LOCUS27840</name>
</gene>
<evidence type="ECO:0000256" key="1">
    <source>
        <dbReference type="SAM" id="MobiDB-lite"/>
    </source>
</evidence>